<gene>
    <name evidence="1" type="ORF">F2Q70_00005065</name>
</gene>
<proteinExistence type="predicted"/>
<dbReference type="EMBL" id="QGKY02001015">
    <property type="protein sequence ID" value="KAF2574585.1"/>
    <property type="molecule type" value="Genomic_DNA"/>
</dbReference>
<reference evidence="1" key="1">
    <citation type="submission" date="2019-12" db="EMBL/GenBank/DDBJ databases">
        <title>Genome sequencing and annotation of Brassica cretica.</title>
        <authorList>
            <person name="Studholme D.J."/>
            <person name="Sarris P.F."/>
        </authorList>
    </citation>
    <scope>NUCLEOTIDE SEQUENCE</scope>
    <source>
        <strain evidence="1">PFS-102/07</strain>
        <tissue evidence="1">Leaf</tissue>
    </source>
</reference>
<dbReference type="AlphaFoldDB" id="A0A8S9IXX8"/>
<comment type="caution">
    <text evidence="1">The sequence shown here is derived from an EMBL/GenBank/DDBJ whole genome shotgun (WGS) entry which is preliminary data.</text>
</comment>
<protein>
    <submittedName>
        <fullName evidence="1">Uncharacterized protein</fullName>
    </submittedName>
</protein>
<evidence type="ECO:0000313" key="1">
    <source>
        <dbReference type="EMBL" id="KAF2574585.1"/>
    </source>
</evidence>
<sequence>MPRSPDVAVRCGEAAGEVADINHQGNNYVSWRGVSKLRGATSTTRMLRTGAEGREAHKEGG</sequence>
<name>A0A8S9IXX8_BRACR</name>
<accession>A0A8S9IXX8</accession>
<organism evidence="1">
    <name type="scientific">Brassica cretica</name>
    <name type="common">Mustard</name>
    <dbReference type="NCBI Taxonomy" id="69181"/>
    <lineage>
        <taxon>Eukaryota</taxon>
        <taxon>Viridiplantae</taxon>
        <taxon>Streptophyta</taxon>
        <taxon>Embryophyta</taxon>
        <taxon>Tracheophyta</taxon>
        <taxon>Spermatophyta</taxon>
        <taxon>Magnoliopsida</taxon>
        <taxon>eudicotyledons</taxon>
        <taxon>Gunneridae</taxon>
        <taxon>Pentapetalae</taxon>
        <taxon>rosids</taxon>
        <taxon>malvids</taxon>
        <taxon>Brassicales</taxon>
        <taxon>Brassicaceae</taxon>
        <taxon>Brassiceae</taxon>
        <taxon>Brassica</taxon>
    </lineage>
</organism>